<evidence type="ECO:0000259" key="1">
    <source>
        <dbReference type="Pfam" id="PF05050"/>
    </source>
</evidence>
<comment type="caution">
    <text evidence="2">The sequence shown here is derived from an EMBL/GenBank/DDBJ whole genome shotgun (WGS) entry which is preliminary data.</text>
</comment>
<dbReference type="PANTHER" id="PTHR36973">
    <property type="entry name" value="SLL1456 PROTEIN-RELATED"/>
    <property type="match status" value="1"/>
</dbReference>
<dbReference type="AlphaFoldDB" id="A0A4Q1ULM7"/>
<evidence type="ECO:0000313" key="3">
    <source>
        <dbReference type="Proteomes" id="UP000290819"/>
    </source>
</evidence>
<keyword evidence="3" id="KW-1185">Reference proteome</keyword>
<sequence length="239" mass="25440">MRAASTPDFWPALAKGVMPGIEHSEALACIDVRSVIDVGANKGQFSLMVRSRFPDAEIHAFEPLETEFEIFKSVVAGPVKHYAVALGAEPATASFYVASRPDSSSLFKPSKDHERVAGVTVASSQTVPVVRLNDAVDVRTLAGPVLMKLDVQGGELDVLKGAADVLPFVDAIYTEASFVSLYEHQPLAGEIIGFLAEHGFALRGVFNPSVEPEVGPIQADFLFVRANAKAVPAPVAPTQ</sequence>
<protein>
    <recommendedName>
        <fullName evidence="1">Methyltransferase FkbM domain-containing protein</fullName>
    </recommendedName>
</protein>
<organism evidence="2 3">
    <name type="scientific">Bradyrhizobium betae</name>
    <dbReference type="NCBI Taxonomy" id="244734"/>
    <lineage>
        <taxon>Bacteria</taxon>
        <taxon>Pseudomonadati</taxon>
        <taxon>Pseudomonadota</taxon>
        <taxon>Alphaproteobacteria</taxon>
        <taxon>Hyphomicrobiales</taxon>
        <taxon>Nitrobacteraceae</taxon>
        <taxon>Bradyrhizobium</taxon>
    </lineage>
</organism>
<accession>A0A4Q1ULM7</accession>
<dbReference type="GO" id="GO:0008171">
    <property type="term" value="F:O-methyltransferase activity"/>
    <property type="evidence" value="ECO:0007669"/>
    <property type="project" value="TreeGrafter"/>
</dbReference>
<dbReference type="Pfam" id="PF05050">
    <property type="entry name" value="Methyltransf_21"/>
    <property type="match status" value="1"/>
</dbReference>
<dbReference type="Proteomes" id="UP000290819">
    <property type="component" value="Unassembled WGS sequence"/>
</dbReference>
<name>A0A4Q1ULM7_9BRAD</name>
<reference evidence="2 3" key="1">
    <citation type="submission" date="2017-03" db="EMBL/GenBank/DDBJ databases">
        <authorList>
            <person name="Safronova V.I."/>
            <person name="Sazanova A.L."/>
            <person name="Chirak E.R."/>
        </authorList>
    </citation>
    <scope>NUCLEOTIDE SEQUENCE [LARGE SCALE GENOMIC DNA]</scope>
    <source>
        <strain evidence="2 3">Opo-243</strain>
    </source>
</reference>
<dbReference type="SUPFAM" id="SSF53335">
    <property type="entry name" value="S-adenosyl-L-methionine-dependent methyltransferases"/>
    <property type="match status" value="1"/>
</dbReference>
<dbReference type="EMBL" id="MZXW01000050">
    <property type="protein sequence ID" value="RXT36456.1"/>
    <property type="molecule type" value="Genomic_DNA"/>
</dbReference>
<gene>
    <name evidence="2" type="ORF">B5V03_32870</name>
</gene>
<dbReference type="Gene3D" id="3.40.50.150">
    <property type="entry name" value="Vaccinia Virus protein VP39"/>
    <property type="match status" value="1"/>
</dbReference>
<proteinExistence type="predicted"/>
<dbReference type="NCBIfam" id="TIGR01444">
    <property type="entry name" value="fkbM_fam"/>
    <property type="match status" value="1"/>
</dbReference>
<dbReference type="PANTHER" id="PTHR36973:SF4">
    <property type="entry name" value="NODULATION PROTEIN"/>
    <property type="match status" value="1"/>
</dbReference>
<feature type="domain" description="Methyltransferase FkbM" evidence="1">
    <location>
        <begin position="37"/>
        <end position="200"/>
    </location>
</feature>
<dbReference type="InterPro" id="IPR006342">
    <property type="entry name" value="FkbM_mtfrase"/>
</dbReference>
<evidence type="ECO:0000313" key="2">
    <source>
        <dbReference type="EMBL" id="RXT36456.1"/>
    </source>
</evidence>
<dbReference type="InterPro" id="IPR029063">
    <property type="entry name" value="SAM-dependent_MTases_sf"/>
</dbReference>
<dbReference type="InterPro" id="IPR053188">
    <property type="entry name" value="FkbM_Methyltransferase"/>
</dbReference>